<dbReference type="PATRIC" id="fig|1618353.3.peg.1067"/>
<dbReference type="PROSITE" id="PS51383">
    <property type="entry name" value="YJEF_C_3"/>
    <property type="match status" value="1"/>
</dbReference>
<dbReference type="Pfam" id="PF01256">
    <property type="entry name" value="Carb_kinase"/>
    <property type="match status" value="1"/>
</dbReference>
<sequence length="103" mass="10613">MAKKYSCVIVGKGAVGYATDGQTTYEITGGNAGLTKGGTGDVLAGVIAGLAAKNEPLLAAAAGTYLVKKTAESLFERVGFAYNADDLAENVFEVYKNLIDSDK</sequence>
<evidence type="ECO:0000256" key="3">
    <source>
        <dbReference type="ARBA" id="ARBA00022857"/>
    </source>
</evidence>
<evidence type="ECO:0000256" key="4">
    <source>
        <dbReference type="ARBA" id="ARBA00023027"/>
    </source>
</evidence>
<proteinExistence type="predicted"/>
<gene>
    <name evidence="7" type="ORF">UX87_C0048G0009</name>
</gene>
<keyword evidence="2" id="KW-0067">ATP-binding</keyword>
<dbReference type="GO" id="GO:0016836">
    <property type="term" value="F:hydro-lyase activity"/>
    <property type="evidence" value="ECO:0007669"/>
    <property type="project" value="InterPro"/>
</dbReference>
<evidence type="ECO:0000313" key="8">
    <source>
        <dbReference type="Proteomes" id="UP000034364"/>
    </source>
</evidence>
<dbReference type="PANTHER" id="PTHR12592">
    <property type="entry name" value="ATP-DEPENDENT (S)-NAD(P)H-HYDRATE DEHYDRATASE FAMILY MEMBER"/>
    <property type="match status" value="1"/>
</dbReference>
<dbReference type="GO" id="GO:0016301">
    <property type="term" value="F:kinase activity"/>
    <property type="evidence" value="ECO:0007669"/>
    <property type="project" value="UniProtKB-KW"/>
</dbReference>
<reference evidence="7 8" key="1">
    <citation type="journal article" date="2015" name="Nature">
        <title>rRNA introns, odd ribosomes, and small enigmatic genomes across a large radiation of phyla.</title>
        <authorList>
            <person name="Brown C.T."/>
            <person name="Hug L.A."/>
            <person name="Thomas B.C."/>
            <person name="Sharon I."/>
            <person name="Castelle C.J."/>
            <person name="Singh A."/>
            <person name="Wilkins M.J."/>
            <person name="Williams K.H."/>
            <person name="Banfield J.F."/>
        </authorList>
    </citation>
    <scope>NUCLEOTIDE SEQUENCE [LARGE SCALE GENOMIC DNA]</scope>
</reference>
<evidence type="ECO:0000313" key="7">
    <source>
        <dbReference type="EMBL" id="KKU62469.1"/>
    </source>
</evidence>
<feature type="non-terminal residue" evidence="7">
    <location>
        <position position="1"/>
    </location>
</feature>
<keyword evidence="4" id="KW-0520">NAD</keyword>
<feature type="domain" description="YjeF C-terminal" evidence="6">
    <location>
        <begin position="1"/>
        <end position="98"/>
    </location>
</feature>
<dbReference type="InterPro" id="IPR029056">
    <property type="entry name" value="Ribokinase-like"/>
</dbReference>
<dbReference type="Proteomes" id="UP000034364">
    <property type="component" value="Unassembled WGS sequence"/>
</dbReference>
<keyword evidence="3" id="KW-0521">NADP</keyword>
<dbReference type="InterPro" id="IPR017953">
    <property type="entry name" value="Carbohydrate_kinase_pred_CS"/>
</dbReference>
<evidence type="ECO:0000259" key="6">
    <source>
        <dbReference type="PROSITE" id="PS51383"/>
    </source>
</evidence>
<keyword evidence="7" id="KW-0418">Kinase</keyword>
<dbReference type="Gene3D" id="3.40.1190.20">
    <property type="match status" value="1"/>
</dbReference>
<dbReference type="GO" id="GO:0110051">
    <property type="term" value="P:metabolite repair"/>
    <property type="evidence" value="ECO:0007669"/>
    <property type="project" value="TreeGrafter"/>
</dbReference>
<keyword evidence="7" id="KW-0808">Transferase</keyword>
<dbReference type="PROSITE" id="PS01050">
    <property type="entry name" value="YJEF_C_2"/>
    <property type="match status" value="1"/>
</dbReference>
<keyword evidence="1" id="KW-0547">Nucleotide-binding</keyword>
<dbReference type="EMBL" id="LCNV01000048">
    <property type="protein sequence ID" value="KKU62469.1"/>
    <property type="molecule type" value="Genomic_DNA"/>
</dbReference>
<comment type="caution">
    <text evidence="7">The sequence shown here is derived from an EMBL/GenBank/DDBJ whole genome shotgun (WGS) entry which is preliminary data.</text>
</comment>
<dbReference type="PANTHER" id="PTHR12592:SF0">
    <property type="entry name" value="ATP-DEPENDENT (S)-NAD(P)H-HYDRATE DEHYDRATASE"/>
    <property type="match status" value="1"/>
</dbReference>
<accession>A0A0G1RYT1</accession>
<dbReference type="GO" id="GO:0005524">
    <property type="term" value="F:ATP binding"/>
    <property type="evidence" value="ECO:0007669"/>
    <property type="project" value="UniProtKB-KW"/>
</dbReference>
<dbReference type="SUPFAM" id="SSF53613">
    <property type="entry name" value="Ribokinase-like"/>
    <property type="match status" value="1"/>
</dbReference>
<evidence type="ECO:0000256" key="5">
    <source>
        <dbReference type="ARBA" id="ARBA00023239"/>
    </source>
</evidence>
<dbReference type="AlphaFoldDB" id="A0A0G1RYT1"/>
<keyword evidence="5" id="KW-0456">Lyase</keyword>
<evidence type="ECO:0000256" key="2">
    <source>
        <dbReference type="ARBA" id="ARBA00022840"/>
    </source>
</evidence>
<name>A0A0G1RYT1_9BACT</name>
<dbReference type="InterPro" id="IPR000631">
    <property type="entry name" value="CARKD"/>
</dbReference>
<protein>
    <submittedName>
        <fullName evidence="7">Sugar kinase</fullName>
    </submittedName>
</protein>
<organism evidence="7 8">
    <name type="scientific">Candidatus Amesbacteria bacterium GW2011_GWA1_47_16</name>
    <dbReference type="NCBI Taxonomy" id="1618353"/>
    <lineage>
        <taxon>Bacteria</taxon>
        <taxon>Candidatus Amesiibacteriota</taxon>
    </lineage>
</organism>
<evidence type="ECO:0000256" key="1">
    <source>
        <dbReference type="ARBA" id="ARBA00022741"/>
    </source>
</evidence>